<protein>
    <recommendedName>
        <fullName evidence="6">NADH:flavin oxidoreductase/NADH oxidase N-terminal domain-containing protein</fullName>
    </recommendedName>
</protein>
<dbReference type="EMBL" id="CAJNOQ010005663">
    <property type="protein sequence ID" value="CAF1106981.1"/>
    <property type="molecule type" value="Genomic_DNA"/>
</dbReference>
<dbReference type="Pfam" id="PF00724">
    <property type="entry name" value="Oxidored_FMN"/>
    <property type="match status" value="1"/>
</dbReference>
<organism evidence="7 9">
    <name type="scientific">Didymodactylos carnosus</name>
    <dbReference type="NCBI Taxonomy" id="1234261"/>
    <lineage>
        <taxon>Eukaryota</taxon>
        <taxon>Metazoa</taxon>
        <taxon>Spiralia</taxon>
        <taxon>Gnathifera</taxon>
        <taxon>Rotifera</taxon>
        <taxon>Eurotatoria</taxon>
        <taxon>Bdelloidea</taxon>
        <taxon>Philodinida</taxon>
        <taxon>Philodinidae</taxon>
        <taxon>Didymodactylos</taxon>
    </lineage>
</organism>
<dbReference type="Proteomes" id="UP000663829">
    <property type="component" value="Unassembled WGS sequence"/>
</dbReference>
<dbReference type="EMBL" id="CAJOBC010005663">
    <property type="protein sequence ID" value="CAF3871618.1"/>
    <property type="molecule type" value="Genomic_DNA"/>
</dbReference>
<dbReference type="PANTHER" id="PTHR43303">
    <property type="entry name" value="NADPH DEHYDROGENASE C23G7.10C-RELATED"/>
    <property type="match status" value="1"/>
</dbReference>
<gene>
    <name evidence="7" type="ORF">GPM918_LOCUS19039</name>
    <name evidence="8" type="ORF">SRO942_LOCUS19036</name>
</gene>
<accession>A0A814PJT0</accession>
<evidence type="ECO:0000256" key="3">
    <source>
        <dbReference type="ARBA" id="ARBA00022643"/>
    </source>
</evidence>
<dbReference type="GO" id="GO:0010181">
    <property type="term" value="F:FMN binding"/>
    <property type="evidence" value="ECO:0007669"/>
    <property type="project" value="InterPro"/>
</dbReference>
<reference evidence="7" key="1">
    <citation type="submission" date="2021-02" db="EMBL/GenBank/DDBJ databases">
        <authorList>
            <person name="Nowell W R."/>
        </authorList>
    </citation>
    <scope>NUCLEOTIDE SEQUENCE</scope>
</reference>
<keyword evidence="4" id="KW-0521">NADP</keyword>
<keyword evidence="5" id="KW-0560">Oxidoreductase</keyword>
<dbReference type="SUPFAM" id="SSF51395">
    <property type="entry name" value="FMN-linked oxidoreductases"/>
    <property type="match status" value="1"/>
</dbReference>
<dbReference type="InterPro" id="IPR044152">
    <property type="entry name" value="YqjM-like"/>
</dbReference>
<proteinExistence type="predicted"/>
<evidence type="ECO:0000313" key="8">
    <source>
        <dbReference type="EMBL" id="CAF3871618.1"/>
    </source>
</evidence>
<evidence type="ECO:0000256" key="5">
    <source>
        <dbReference type="ARBA" id="ARBA00023002"/>
    </source>
</evidence>
<dbReference type="GO" id="GO:0003959">
    <property type="term" value="F:NADPH dehydrogenase activity"/>
    <property type="evidence" value="ECO:0007669"/>
    <property type="project" value="InterPro"/>
</dbReference>
<evidence type="ECO:0000256" key="1">
    <source>
        <dbReference type="ARBA" id="ARBA00001917"/>
    </source>
</evidence>
<dbReference type="InterPro" id="IPR001155">
    <property type="entry name" value="OxRdtase_FMN_N"/>
</dbReference>
<dbReference type="Gene3D" id="3.20.20.70">
    <property type="entry name" value="Aldolase class I"/>
    <property type="match status" value="1"/>
</dbReference>
<dbReference type="PANTHER" id="PTHR43303:SF4">
    <property type="entry name" value="NADPH DEHYDROGENASE C23G7.10C-RELATED"/>
    <property type="match status" value="1"/>
</dbReference>
<dbReference type="OrthoDB" id="72788at2759"/>
<evidence type="ECO:0000259" key="6">
    <source>
        <dbReference type="Pfam" id="PF00724"/>
    </source>
</evidence>
<dbReference type="Proteomes" id="UP000681722">
    <property type="component" value="Unassembled WGS sequence"/>
</dbReference>
<name>A0A814PJT0_9BILA</name>
<evidence type="ECO:0000256" key="2">
    <source>
        <dbReference type="ARBA" id="ARBA00022630"/>
    </source>
</evidence>
<sequence>MSDFHNEILVNHSKLPWSYQPKCPPVGITSSSPLPPLFQELKIRNLTLKNRIVVSPMCQYSSTDGYLNDWHLVHLGQFAIGGASLVIQEATAVQAHGRISPFDAGLWKDDQMVMMKRIVDFIHSQHAAAGIQLGHAGRKASTKPPFDPTHREKAYFEREEGGWPDEVVAPSSLPWTEGWIIPKELSLDEIEQFKNDFICSTKRAIQCGFDFLEIHAAHGYLLAEFLSQTSNHRQDKYGDSFENRIRLLLELTERVRQVWPEEKPLSVRLSCDEWVGNDGWTIDDTLILTEKLLDLGVDIIDTSSGGNSSKQVIKVGLGYQVPFADAIKKKFGTKILAAPVGMIVDPKQADDIIEKGQGDLIVIAREFLRDSHFPLKAAKQLGVDISWAPQYQRAKQ</sequence>
<evidence type="ECO:0000313" key="7">
    <source>
        <dbReference type="EMBL" id="CAF1106981.1"/>
    </source>
</evidence>
<dbReference type="InterPro" id="IPR013785">
    <property type="entry name" value="Aldolase_TIM"/>
</dbReference>
<feature type="domain" description="NADH:flavin oxidoreductase/NADH oxidase N-terminal" evidence="6">
    <location>
        <begin position="37"/>
        <end position="381"/>
    </location>
</feature>
<keyword evidence="2" id="KW-0285">Flavoprotein</keyword>
<keyword evidence="9" id="KW-1185">Reference proteome</keyword>
<dbReference type="AlphaFoldDB" id="A0A814PJT0"/>
<dbReference type="GO" id="GO:0050661">
    <property type="term" value="F:NADP binding"/>
    <property type="evidence" value="ECO:0007669"/>
    <property type="project" value="InterPro"/>
</dbReference>
<comment type="caution">
    <text evidence="7">The sequence shown here is derived from an EMBL/GenBank/DDBJ whole genome shotgun (WGS) entry which is preliminary data.</text>
</comment>
<comment type="cofactor">
    <cofactor evidence="1">
        <name>FMN</name>
        <dbReference type="ChEBI" id="CHEBI:58210"/>
    </cofactor>
</comment>
<dbReference type="CDD" id="cd02932">
    <property type="entry name" value="OYE_YqiM_FMN"/>
    <property type="match status" value="1"/>
</dbReference>
<evidence type="ECO:0000256" key="4">
    <source>
        <dbReference type="ARBA" id="ARBA00022857"/>
    </source>
</evidence>
<evidence type="ECO:0000313" key="9">
    <source>
        <dbReference type="Proteomes" id="UP000663829"/>
    </source>
</evidence>
<keyword evidence="3" id="KW-0288">FMN</keyword>